<evidence type="ECO:0000256" key="1">
    <source>
        <dbReference type="ARBA" id="ARBA00004871"/>
    </source>
</evidence>
<dbReference type="CDD" id="cd01065">
    <property type="entry name" value="NAD_bind_Shikimate_DH"/>
    <property type="match status" value="1"/>
</dbReference>
<dbReference type="STRING" id="1524460.IX84_19700"/>
<dbReference type="GO" id="GO:0004764">
    <property type="term" value="F:shikimate 3-dehydrogenase (NADP+) activity"/>
    <property type="evidence" value="ECO:0007669"/>
    <property type="project" value="UniProtKB-EC"/>
</dbReference>
<dbReference type="GO" id="GO:0005829">
    <property type="term" value="C:cytosol"/>
    <property type="evidence" value="ECO:0007669"/>
    <property type="project" value="TreeGrafter"/>
</dbReference>
<dbReference type="Gene3D" id="3.40.50.10860">
    <property type="entry name" value="Leucine Dehydrogenase, chain A, domain 1"/>
    <property type="match status" value="1"/>
</dbReference>
<keyword evidence="2 5" id="KW-0560">Oxidoreductase</keyword>
<dbReference type="Gene3D" id="3.40.50.720">
    <property type="entry name" value="NAD(P)-binding Rossmann-like Domain"/>
    <property type="match status" value="1"/>
</dbReference>
<dbReference type="Pfam" id="PF08501">
    <property type="entry name" value="Shikimate_dh_N"/>
    <property type="match status" value="1"/>
</dbReference>
<organism evidence="5 6">
    <name type="scientific">Phaeodactylibacter xiamenensis</name>
    <dbReference type="NCBI Taxonomy" id="1524460"/>
    <lineage>
        <taxon>Bacteria</taxon>
        <taxon>Pseudomonadati</taxon>
        <taxon>Bacteroidota</taxon>
        <taxon>Saprospiria</taxon>
        <taxon>Saprospirales</taxon>
        <taxon>Haliscomenobacteraceae</taxon>
        <taxon>Phaeodactylibacter</taxon>
    </lineage>
</organism>
<dbReference type="PANTHER" id="PTHR21089">
    <property type="entry name" value="SHIKIMATE DEHYDROGENASE"/>
    <property type="match status" value="1"/>
</dbReference>
<dbReference type="PANTHER" id="PTHR21089:SF1">
    <property type="entry name" value="BIFUNCTIONAL 3-DEHYDROQUINATE DEHYDRATASE_SHIKIMATE DEHYDROGENASE, CHLOROPLASTIC"/>
    <property type="match status" value="1"/>
</dbReference>
<protein>
    <submittedName>
        <fullName evidence="5">Shikimate dehydrogenase</fullName>
        <ecNumber evidence="5">1.1.1.25</ecNumber>
    </submittedName>
</protein>
<dbReference type="AlphaFoldDB" id="A0A098S3I8"/>
<keyword evidence="3" id="KW-0057">Aromatic amino acid biosynthesis</keyword>
<dbReference type="GO" id="GO:0019632">
    <property type="term" value="P:shikimate metabolic process"/>
    <property type="evidence" value="ECO:0007669"/>
    <property type="project" value="TreeGrafter"/>
</dbReference>
<dbReference type="Proteomes" id="UP000029736">
    <property type="component" value="Unassembled WGS sequence"/>
</dbReference>
<keyword evidence="6" id="KW-1185">Reference proteome</keyword>
<dbReference type="EC" id="1.1.1.25" evidence="5"/>
<sequence>MKPLNEYERLFGLIGYPLSHSFSKQYFSEKFAKADITDACYELFPIRKIEALPELLQQHPNLVGLNVTIPYKQAVLPYLDKLSEGAAAVGAVNTIRRSGDQLEGFNTDVVGFETSLCSWLEATRGSWSGLRALVLGTGGAAKAVAFVLGRLEIPFKMVSRTPGNHRLSYEQVTPEMIAAHELLINTTPLGMSPHTAGKPELPYHALGSSHYLYDLVYNPASTAFMELGLKQGAKAMNGLQMLHGQAEAAWAIWTERDIKK</sequence>
<dbReference type="GO" id="GO:0009423">
    <property type="term" value="P:chorismate biosynthetic process"/>
    <property type="evidence" value="ECO:0007669"/>
    <property type="project" value="TreeGrafter"/>
</dbReference>
<gene>
    <name evidence="5" type="primary">aroE</name>
    <name evidence="5" type="ORF">IX84_19700</name>
</gene>
<name>A0A098S3I8_9BACT</name>
<reference evidence="5 6" key="1">
    <citation type="journal article" date="2014" name="Int. J. Syst. Evol. Microbiol.">
        <title>Phaeodactylibacter xiamenensis gen. nov., sp. nov., a member of the family Saprospiraceae isolated from the marine alga Phaeodactylum tricornutum.</title>
        <authorList>
            <person name="Chen Z.Jr."/>
            <person name="Lei X."/>
            <person name="Lai Q."/>
            <person name="Li Y."/>
            <person name="Zhang B."/>
            <person name="Zhang J."/>
            <person name="Zhang H."/>
            <person name="Yang L."/>
            <person name="Zheng W."/>
            <person name="Tian Y."/>
            <person name="Yu Z."/>
            <person name="Xu H.Jr."/>
            <person name="Zheng T."/>
        </authorList>
    </citation>
    <scope>NUCLEOTIDE SEQUENCE [LARGE SCALE GENOMIC DNA]</scope>
    <source>
        <strain evidence="5 6">KD52</strain>
    </source>
</reference>
<feature type="domain" description="Shikimate dehydrogenase substrate binding N-terminal" evidence="4">
    <location>
        <begin position="13"/>
        <end position="95"/>
    </location>
</feature>
<evidence type="ECO:0000259" key="4">
    <source>
        <dbReference type="Pfam" id="PF08501"/>
    </source>
</evidence>
<comment type="pathway">
    <text evidence="1">Metabolic intermediate biosynthesis; chorismate biosynthesis; chorismate from D-erythrose 4-phosphate and phosphoenolpyruvate: step 4/7.</text>
</comment>
<dbReference type="InterPro" id="IPR046346">
    <property type="entry name" value="Aminoacid_DH-like_N_sf"/>
</dbReference>
<dbReference type="SUPFAM" id="SSF53223">
    <property type="entry name" value="Aminoacid dehydrogenase-like, N-terminal domain"/>
    <property type="match status" value="1"/>
</dbReference>
<proteinExistence type="predicted"/>
<dbReference type="GO" id="GO:0009073">
    <property type="term" value="P:aromatic amino acid family biosynthetic process"/>
    <property type="evidence" value="ECO:0007669"/>
    <property type="project" value="UniProtKB-KW"/>
</dbReference>
<evidence type="ECO:0000256" key="2">
    <source>
        <dbReference type="ARBA" id="ARBA00023002"/>
    </source>
</evidence>
<keyword evidence="3" id="KW-0028">Amino-acid biosynthesis</keyword>
<dbReference type="GO" id="GO:0050661">
    <property type="term" value="F:NADP binding"/>
    <property type="evidence" value="ECO:0007669"/>
    <property type="project" value="TreeGrafter"/>
</dbReference>
<dbReference type="RefSeq" id="WP_044224230.1">
    <property type="nucleotide sequence ID" value="NZ_JBKAGJ010000016.1"/>
</dbReference>
<dbReference type="InterPro" id="IPR022893">
    <property type="entry name" value="Shikimate_DH_fam"/>
</dbReference>
<evidence type="ECO:0000313" key="5">
    <source>
        <dbReference type="EMBL" id="KGE86705.1"/>
    </source>
</evidence>
<dbReference type="InterPro" id="IPR036291">
    <property type="entry name" value="NAD(P)-bd_dom_sf"/>
</dbReference>
<dbReference type="InterPro" id="IPR013708">
    <property type="entry name" value="Shikimate_DH-bd_N"/>
</dbReference>
<accession>A0A098S3I8</accession>
<evidence type="ECO:0000313" key="6">
    <source>
        <dbReference type="Proteomes" id="UP000029736"/>
    </source>
</evidence>
<dbReference type="EMBL" id="JPOS01000075">
    <property type="protein sequence ID" value="KGE86705.1"/>
    <property type="molecule type" value="Genomic_DNA"/>
</dbReference>
<dbReference type="SUPFAM" id="SSF51735">
    <property type="entry name" value="NAD(P)-binding Rossmann-fold domains"/>
    <property type="match status" value="1"/>
</dbReference>
<dbReference type="OrthoDB" id="9792692at2"/>
<comment type="caution">
    <text evidence="5">The sequence shown here is derived from an EMBL/GenBank/DDBJ whole genome shotgun (WGS) entry which is preliminary data.</text>
</comment>
<evidence type="ECO:0000256" key="3">
    <source>
        <dbReference type="ARBA" id="ARBA00023141"/>
    </source>
</evidence>